<keyword evidence="2" id="KW-0732">Signal</keyword>
<accession>A0A918IMV7</accession>
<dbReference type="Proteomes" id="UP000628984">
    <property type="component" value="Unassembled WGS sequence"/>
</dbReference>
<evidence type="ECO:0000256" key="1">
    <source>
        <dbReference type="SAM" id="MobiDB-lite"/>
    </source>
</evidence>
<keyword evidence="4" id="KW-1185">Reference proteome</keyword>
<feature type="signal peptide" evidence="2">
    <location>
        <begin position="1"/>
        <end position="24"/>
    </location>
</feature>
<protein>
    <submittedName>
        <fullName evidence="3">Invasion-associated locus B family protein</fullName>
    </submittedName>
</protein>
<dbReference type="Gene3D" id="2.60.40.1880">
    <property type="entry name" value="Invasion associated locus B (IalB) protein"/>
    <property type="match status" value="1"/>
</dbReference>
<dbReference type="InterPro" id="IPR010642">
    <property type="entry name" value="Invasion_prot_B"/>
</dbReference>
<evidence type="ECO:0000313" key="4">
    <source>
        <dbReference type="Proteomes" id="UP000628984"/>
    </source>
</evidence>
<feature type="chain" id="PRO_5037364687" evidence="2">
    <location>
        <begin position="25"/>
        <end position="198"/>
    </location>
</feature>
<dbReference type="RefSeq" id="WP_189632170.1">
    <property type="nucleotide sequence ID" value="NZ_BMYQ01000001.1"/>
</dbReference>
<sequence length="198" mass="20700">MSMINATKALALTLSLGFAGAAFAQETAQPAAPAAEAPATEAPAKDGPGSVYVKETNDAWETRCIRVEEGQAEPCQIYQLLKDEKGTSVAEMALFPLPAGQKAVAGATVSVPLETLLTENLVLQVDANKARVYPYSWCDQIACVARLGFTAEDLAALKAGAKATLSLVPARAPDQKVILNLSLKGITKGYDSLPVPAQ</sequence>
<proteinExistence type="predicted"/>
<comment type="caution">
    <text evidence="3">The sequence shown here is derived from an EMBL/GenBank/DDBJ whole genome shotgun (WGS) entry which is preliminary data.</text>
</comment>
<dbReference type="AlphaFoldDB" id="A0A918IMV7"/>
<evidence type="ECO:0000256" key="2">
    <source>
        <dbReference type="SAM" id="SignalP"/>
    </source>
</evidence>
<name>A0A918IMV7_9RHOB</name>
<organism evidence="3 4">
    <name type="scientific">Gemmobacter lanyuensis</name>
    <dbReference type="NCBI Taxonomy" id="1054497"/>
    <lineage>
        <taxon>Bacteria</taxon>
        <taxon>Pseudomonadati</taxon>
        <taxon>Pseudomonadota</taxon>
        <taxon>Alphaproteobacteria</taxon>
        <taxon>Rhodobacterales</taxon>
        <taxon>Paracoccaceae</taxon>
        <taxon>Gemmobacter</taxon>
    </lineage>
</organism>
<reference evidence="3" key="2">
    <citation type="submission" date="2020-09" db="EMBL/GenBank/DDBJ databases">
        <authorList>
            <person name="Sun Q."/>
            <person name="Kim S."/>
        </authorList>
    </citation>
    <scope>NUCLEOTIDE SEQUENCE</scope>
    <source>
        <strain evidence="3">KCTC 23714</strain>
    </source>
</reference>
<evidence type="ECO:0000313" key="3">
    <source>
        <dbReference type="EMBL" id="GGW22034.1"/>
    </source>
</evidence>
<dbReference type="Pfam" id="PF06776">
    <property type="entry name" value="IalB"/>
    <property type="match status" value="1"/>
</dbReference>
<dbReference type="EMBL" id="BMYQ01000001">
    <property type="protein sequence ID" value="GGW22034.1"/>
    <property type="molecule type" value="Genomic_DNA"/>
</dbReference>
<gene>
    <name evidence="3" type="ORF">GCM10011452_04490</name>
</gene>
<feature type="compositionally biased region" description="Low complexity" evidence="1">
    <location>
        <begin position="32"/>
        <end position="42"/>
    </location>
</feature>
<feature type="region of interest" description="Disordered" evidence="1">
    <location>
        <begin position="32"/>
        <end position="51"/>
    </location>
</feature>
<dbReference type="InterPro" id="IPR038696">
    <property type="entry name" value="IalB_sf"/>
</dbReference>
<reference evidence="3" key="1">
    <citation type="journal article" date="2014" name="Int. J. Syst. Evol. Microbiol.">
        <title>Complete genome sequence of Corynebacterium casei LMG S-19264T (=DSM 44701T), isolated from a smear-ripened cheese.</title>
        <authorList>
            <consortium name="US DOE Joint Genome Institute (JGI-PGF)"/>
            <person name="Walter F."/>
            <person name="Albersmeier A."/>
            <person name="Kalinowski J."/>
            <person name="Ruckert C."/>
        </authorList>
    </citation>
    <scope>NUCLEOTIDE SEQUENCE</scope>
    <source>
        <strain evidence="3">KCTC 23714</strain>
    </source>
</reference>